<organism evidence="2 3">
    <name type="scientific">Nyctereutes procyonoides</name>
    <name type="common">Raccoon dog</name>
    <name type="synonym">Canis procyonoides</name>
    <dbReference type="NCBI Taxonomy" id="34880"/>
    <lineage>
        <taxon>Eukaryota</taxon>
        <taxon>Metazoa</taxon>
        <taxon>Chordata</taxon>
        <taxon>Craniata</taxon>
        <taxon>Vertebrata</taxon>
        <taxon>Euteleostomi</taxon>
        <taxon>Mammalia</taxon>
        <taxon>Eutheria</taxon>
        <taxon>Laurasiatheria</taxon>
        <taxon>Carnivora</taxon>
        <taxon>Caniformia</taxon>
        <taxon>Canidae</taxon>
        <taxon>Nyctereutes</taxon>
    </lineage>
</organism>
<evidence type="ECO:0000313" key="3">
    <source>
        <dbReference type="Proteomes" id="UP000645828"/>
    </source>
</evidence>
<dbReference type="EMBL" id="CAJHUB010000681">
    <property type="protein sequence ID" value="CAD7678485.1"/>
    <property type="molecule type" value="Genomic_DNA"/>
</dbReference>
<evidence type="ECO:0000313" key="2">
    <source>
        <dbReference type="EMBL" id="CAD7678485.1"/>
    </source>
</evidence>
<keyword evidence="1" id="KW-0812">Transmembrane</keyword>
<sequence length="121" mass="13257">MALLWVQKLEGRLGGGEEILFPEDLNLYLSPPASPSTTCLRAIHPVLPHRPPGRLEASTMRFRRLTPGYFRVLQMQIAGELKAEPRSPLAGIVATLLAVLGLGGSCYAVWKMVGQRRPPQA</sequence>
<dbReference type="AlphaFoldDB" id="A0A811YQK2"/>
<proteinExistence type="predicted"/>
<accession>A0A811YQK2</accession>
<name>A0A811YQK2_NYCPR</name>
<reference evidence="2" key="1">
    <citation type="submission" date="2020-12" db="EMBL/GenBank/DDBJ databases">
        <authorList>
            <consortium name="Molecular Ecology Group"/>
        </authorList>
    </citation>
    <scope>NUCLEOTIDE SEQUENCE</scope>
    <source>
        <strain evidence="2">TBG_1078</strain>
    </source>
</reference>
<comment type="caution">
    <text evidence="2">The sequence shown here is derived from an EMBL/GenBank/DDBJ whole genome shotgun (WGS) entry which is preliminary data.</text>
</comment>
<keyword evidence="1" id="KW-1133">Transmembrane helix</keyword>
<feature type="transmembrane region" description="Helical" evidence="1">
    <location>
        <begin position="89"/>
        <end position="110"/>
    </location>
</feature>
<keyword evidence="3" id="KW-1185">Reference proteome</keyword>
<dbReference type="Proteomes" id="UP000645828">
    <property type="component" value="Unassembled WGS sequence"/>
</dbReference>
<protein>
    <submittedName>
        <fullName evidence="2">(raccoon dog) hypothetical protein</fullName>
    </submittedName>
</protein>
<evidence type="ECO:0000256" key="1">
    <source>
        <dbReference type="SAM" id="Phobius"/>
    </source>
</evidence>
<gene>
    <name evidence="2" type="ORF">NYPRO_LOCUS11283</name>
</gene>
<keyword evidence="1" id="KW-0472">Membrane</keyword>